<keyword evidence="4" id="KW-0805">Transcription regulation</keyword>
<feature type="compositionally biased region" description="Acidic residues" evidence="9">
    <location>
        <begin position="538"/>
        <end position="554"/>
    </location>
</feature>
<keyword evidence="6" id="KW-0804">Transcription</keyword>
<comment type="subcellular location">
    <subcellularLocation>
        <location evidence="1">Nucleus</location>
    </subcellularLocation>
</comment>
<evidence type="ECO:0000256" key="6">
    <source>
        <dbReference type="ARBA" id="ARBA00023163"/>
    </source>
</evidence>
<dbReference type="OrthoDB" id="6017at2759"/>
<evidence type="ECO:0000259" key="10">
    <source>
        <dbReference type="PROSITE" id="PS50014"/>
    </source>
</evidence>
<feature type="domain" description="Bromo" evidence="10">
    <location>
        <begin position="206"/>
        <end position="276"/>
    </location>
</feature>
<feature type="region of interest" description="Disordered" evidence="9">
    <location>
        <begin position="314"/>
        <end position="416"/>
    </location>
</feature>
<feature type="compositionally biased region" description="Polar residues" evidence="9">
    <location>
        <begin position="333"/>
        <end position="342"/>
    </location>
</feature>
<feature type="region of interest" description="Disordered" evidence="9">
    <location>
        <begin position="1"/>
        <end position="61"/>
    </location>
</feature>
<dbReference type="GO" id="GO:0006368">
    <property type="term" value="P:transcription elongation by RNA polymerase II"/>
    <property type="evidence" value="ECO:0007669"/>
    <property type="project" value="TreeGrafter"/>
</dbReference>
<dbReference type="PROSITE" id="PS50014">
    <property type="entry name" value="BROMODOMAIN_2"/>
    <property type="match status" value="2"/>
</dbReference>
<proteinExistence type="predicted"/>
<name>A0A1M2VQX2_TRAPU</name>
<reference evidence="11 12" key="1">
    <citation type="submission" date="2016-10" db="EMBL/GenBank/DDBJ databases">
        <title>Genome sequence of the basidiomycete white-rot fungus Trametes pubescens.</title>
        <authorList>
            <person name="Makela M.R."/>
            <person name="Granchi Z."/>
            <person name="Peng M."/>
            <person name="De Vries R.P."/>
            <person name="Grigoriev I."/>
            <person name="Riley R."/>
            <person name="Hilden K."/>
        </authorList>
    </citation>
    <scope>NUCLEOTIDE SEQUENCE [LARGE SCALE GENOMIC DNA]</scope>
    <source>
        <strain evidence="11 12">FBCC735</strain>
    </source>
</reference>
<dbReference type="OMA" id="RKEYHTS"/>
<feature type="domain" description="Bromo" evidence="10">
    <location>
        <begin position="80"/>
        <end position="150"/>
    </location>
</feature>
<evidence type="ECO:0000256" key="9">
    <source>
        <dbReference type="SAM" id="MobiDB-lite"/>
    </source>
</evidence>
<gene>
    <name evidence="11" type="ORF">TRAPUB_13500</name>
</gene>
<dbReference type="SMART" id="SM00297">
    <property type="entry name" value="BROMO"/>
    <property type="match status" value="2"/>
</dbReference>
<dbReference type="PRINTS" id="PR00503">
    <property type="entry name" value="BROMODOMAIN"/>
</dbReference>
<evidence type="ECO:0000256" key="5">
    <source>
        <dbReference type="ARBA" id="ARBA00023117"/>
    </source>
</evidence>
<dbReference type="GO" id="GO:0006338">
    <property type="term" value="P:chromatin remodeling"/>
    <property type="evidence" value="ECO:0007669"/>
    <property type="project" value="InterPro"/>
</dbReference>
<evidence type="ECO:0000256" key="3">
    <source>
        <dbReference type="ARBA" id="ARBA00022853"/>
    </source>
</evidence>
<accession>A0A1M2VQX2</accession>
<evidence type="ECO:0000313" key="12">
    <source>
        <dbReference type="Proteomes" id="UP000184267"/>
    </source>
</evidence>
<organism evidence="11 12">
    <name type="scientific">Trametes pubescens</name>
    <name type="common">White-rot fungus</name>
    <dbReference type="NCBI Taxonomy" id="154538"/>
    <lineage>
        <taxon>Eukaryota</taxon>
        <taxon>Fungi</taxon>
        <taxon>Dikarya</taxon>
        <taxon>Basidiomycota</taxon>
        <taxon>Agaricomycotina</taxon>
        <taxon>Agaricomycetes</taxon>
        <taxon>Polyporales</taxon>
        <taxon>Polyporaceae</taxon>
        <taxon>Trametes</taxon>
    </lineage>
</organism>
<sequence length="638" mass="69881">MSKREARSIAPAGVDIEAPRAKRRKEAPAATSTSTDGKEVAAGTQAQGNNEGTSKAVEDSEEIKRKGMQLWNAMKDAVHEGVHIARNFMRLPSGRQYPDYYQLIKHPIALEDIRLKLRKGQYTSMADLKLDFERCFRNAKRYNMKESSIWQEAKFLHKYLGKEYARVTGIKEEESDDGEGDVDGKKALHRCLKATLQRIVDMRSPNGRSLSTEFMQLPSPVLWPYYYEQIKKPLSLDKIFKKLKRKAYANSTDFADDVELVFQNALQFNSDGSPIYEDARNLRDTFRKLMADLPEQFAAPAYVNAGDHPTKIKLKMPSAPTQPVAAPAPTLPSSNTIAVSRTQTRRPPRNTDEATSAAPSGASHLPLTSDKSAATTSAVPTIPDPKPANAQASSSSSNAAAPTASSSAAKERRRERAKLNAIRREYIAAGFSSIRIVPDDVDGNLGEPLAVPRRPGQASPSPDPVPMSPPTAGSAGPPSAPMFTFTLKHAIVTTMPLRRRLVLHQEDGTRTWTMRLGGSETSVILSNITFIGLLEHDEDSGAEEEAEAQADGEDGASPAKGKKRARFARTRAKASETAKKAKGKAPEMQVKLDGAVMAFRTGMEGSEWEVPLPPGVSVLEFGEKGGMVWRVYMDRSAF</sequence>
<dbReference type="CDD" id="cd04369">
    <property type="entry name" value="Bromodomain"/>
    <property type="match status" value="1"/>
</dbReference>
<keyword evidence="5 8" id="KW-0103">Bromodomain</keyword>
<dbReference type="PANTHER" id="PTHR16062:SF19">
    <property type="entry name" value="PROTEIN POLYBROMO-1"/>
    <property type="match status" value="1"/>
</dbReference>
<dbReference type="Gene3D" id="1.20.920.10">
    <property type="entry name" value="Bromodomain-like"/>
    <property type="match status" value="2"/>
</dbReference>
<evidence type="ECO:0000256" key="1">
    <source>
        <dbReference type="ARBA" id="ARBA00004123"/>
    </source>
</evidence>
<dbReference type="InterPro" id="IPR001487">
    <property type="entry name" value="Bromodomain"/>
</dbReference>
<dbReference type="InterPro" id="IPR036427">
    <property type="entry name" value="Bromodomain-like_sf"/>
</dbReference>
<feature type="region of interest" description="Disordered" evidence="9">
    <location>
        <begin position="538"/>
        <end position="583"/>
    </location>
</feature>
<evidence type="ECO:0000313" key="11">
    <source>
        <dbReference type="EMBL" id="OJT10011.1"/>
    </source>
</evidence>
<feature type="region of interest" description="Disordered" evidence="9">
    <location>
        <begin position="446"/>
        <end position="481"/>
    </location>
</feature>
<keyword evidence="12" id="KW-1185">Reference proteome</keyword>
<dbReference type="InterPro" id="IPR037382">
    <property type="entry name" value="Rsc/polybromo"/>
</dbReference>
<protein>
    <submittedName>
        <fullName evidence="11">Protein polybromo-1</fullName>
    </submittedName>
</protein>
<dbReference type="PANTHER" id="PTHR16062">
    <property type="entry name" value="SWI/SNF-RELATED"/>
    <property type="match status" value="1"/>
</dbReference>
<dbReference type="EMBL" id="MNAD01000827">
    <property type="protein sequence ID" value="OJT10011.1"/>
    <property type="molecule type" value="Genomic_DNA"/>
</dbReference>
<dbReference type="GO" id="GO:0003682">
    <property type="term" value="F:chromatin binding"/>
    <property type="evidence" value="ECO:0007669"/>
    <property type="project" value="TreeGrafter"/>
</dbReference>
<dbReference type="Pfam" id="PF00439">
    <property type="entry name" value="Bromodomain"/>
    <property type="match status" value="2"/>
</dbReference>
<feature type="compositionally biased region" description="Polar residues" evidence="9">
    <location>
        <begin position="369"/>
        <end position="379"/>
    </location>
</feature>
<feature type="compositionally biased region" description="Low complexity" evidence="9">
    <location>
        <begin position="387"/>
        <end position="408"/>
    </location>
</feature>
<evidence type="ECO:0000256" key="8">
    <source>
        <dbReference type="PROSITE-ProRule" id="PRU00035"/>
    </source>
</evidence>
<feature type="compositionally biased region" description="Polar residues" evidence="9">
    <location>
        <begin position="44"/>
        <end position="53"/>
    </location>
</feature>
<evidence type="ECO:0000256" key="7">
    <source>
        <dbReference type="ARBA" id="ARBA00023242"/>
    </source>
</evidence>
<feature type="compositionally biased region" description="Low complexity" evidence="9">
    <location>
        <begin position="317"/>
        <end position="332"/>
    </location>
</feature>
<dbReference type="GO" id="GO:0016586">
    <property type="term" value="C:RSC-type complex"/>
    <property type="evidence" value="ECO:0007669"/>
    <property type="project" value="InterPro"/>
</dbReference>
<dbReference type="AlphaFoldDB" id="A0A1M2VQX2"/>
<comment type="caution">
    <text evidence="11">The sequence shown here is derived from an EMBL/GenBank/DDBJ whole genome shotgun (WGS) entry which is preliminary data.</text>
</comment>
<dbReference type="Proteomes" id="UP000184267">
    <property type="component" value="Unassembled WGS sequence"/>
</dbReference>
<evidence type="ECO:0000256" key="4">
    <source>
        <dbReference type="ARBA" id="ARBA00023015"/>
    </source>
</evidence>
<dbReference type="STRING" id="154538.A0A1M2VQX2"/>
<dbReference type="SUPFAM" id="SSF47370">
    <property type="entry name" value="Bromodomain"/>
    <property type="match status" value="2"/>
</dbReference>
<evidence type="ECO:0000256" key="2">
    <source>
        <dbReference type="ARBA" id="ARBA00022737"/>
    </source>
</evidence>
<feature type="compositionally biased region" description="Basic residues" evidence="9">
    <location>
        <begin position="560"/>
        <end position="572"/>
    </location>
</feature>
<keyword evidence="7" id="KW-0539">Nucleus</keyword>
<keyword evidence="3" id="KW-0156">Chromatin regulator</keyword>
<keyword evidence="2" id="KW-0677">Repeat</keyword>